<evidence type="ECO:0000313" key="5">
    <source>
        <dbReference type="Proteomes" id="UP000005408"/>
    </source>
</evidence>
<evidence type="ECO:0000313" key="4">
    <source>
        <dbReference type="EnsemblMetazoa" id="G13397.1:cds"/>
    </source>
</evidence>
<dbReference type="AlphaFoldDB" id="A0A8W8ICN9"/>
<dbReference type="InterPro" id="IPR038683">
    <property type="entry name" value="IL17RA/B_FnIII-like_1_sf"/>
</dbReference>
<evidence type="ECO:0000256" key="2">
    <source>
        <dbReference type="ARBA" id="ARBA00022475"/>
    </source>
</evidence>
<evidence type="ECO:0000256" key="1">
    <source>
        <dbReference type="ARBA" id="ARBA00004251"/>
    </source>
</evidence>
<keyword evidence="2" id="KW-1003">Cell membrane</keyword>
<feature type="transmembrane region" description="Helical" evidence="3">
    <location>
        <begin position="9"/>
        <end position="28"/>
    </location>
</feature>
<evidence type="ECO:0000256" key="3">
    <source>
        <dbReference type="SAM" id="Phobius"/>
    </source>
</evidence>
<dbReference type="GO" id="GO:0005886">
    <property type="term" value="C:plasma membrane"/>
    <property type="evidence" value="ECO:0007669"/>
    <property type="project" value="UniProtKB-SubCell"/>
</dbReference>
<reference evidence="4" key="1">
    <citation type="submission" date="2022-08" db="UniProtKB">
        <authorList>
            <consortium name="EnsemblMetazoa"/>
        </authorList>
    </citation>
    <scope>IDENTIFICATION</scope>
    <source>
        <strain evidence="4">05x7-T-G4-1.051#20</strain>
    </source>
</reference>
<dbReference type="EnsemblMetazoa" id="G13397.1">
    <property type="protein sequence ID" value="G13397.1:cds"/>
    <property type="gene ID" value="G13397"/>
</dbReference>
<dbReference type="Gene3D" id="2.60.40.2160">
    <property type="entry name" value="Interleukin-17 receptor A/B, fibronectin-III-like domain 1"/>
    <property type="match status" value="1"/>
</dbReference>
<keyword evidence="3" id="KW-0812">Transmembrane</keyword>
<keyword evidence="5" id="KW-1185">Reference proteome</keyword>
<name>A0A8W8ICN9_MAGGI</name>
<organism evidence="4 5">
    <name type="scientific">Magallana gigas</name>
    <name type="common">Pacific oyster</name>
    <name type="synonym">Crassostrea gigas</name>
    <dbReference type="NCBI Taxonomy" id="29159"/>
    <lineage>
        <taxon>Eukaryota</taxon>
        <taxon>Metazoa</taxon>
        <taxon>Spiralia</taxon>
        <taxon>Lophotrochozoa</taxon>
        <taxon>Mollusca</taxon>
        <taxon>Bivalvia</taxon>
        <taxon>Autobranchia</taxon>
        <taxon>Pteriomorphia</taxon>
        <taxon>Ostreida</taxon>
        <taxon>Ostreoidea</taxon>
        <taxon>Ostreidae</taxon>
        <taxon>Magallana</taxon>
    </lineage>
</organism>
<proteinExistence type="predicted"/>
<accession>A0A8W8ICN9</accession>
<dbReference type="Proteomes" id="UP000005408">
    <property type="component" value="Unassembled WGS sequence"/>
</dbReference>
<keyword evidence="3" id="KW-1133">Transmembrane helix</keyword>
<comment type="subcellular location">
    <subcellularLocation>
        <location evidence="1">Cell membrane</location>
        <topology evidence="1">Single-pass type I membrane protein</topology>
    </subcellularLocation>
</comment>
<sequence length="281" mass="31348">MSIVARSPYIWILCLHLWIVNAVFLDLLSCRANIRCSSLRNVTCRFIDAGPFATVHMTSGPFPVAPRCLSITASPLLNRAGLQLVITWAGPADGSFVFLRGFYLEIALSSNAYPESYIIDLSDNGHLFSNRSLFSLLTNETFQMRCEYNEPLTQPLYVYVSSLPSPSDLNYLDDACKLTLDYPPSISNTAEMSLGITAVNMNPPTNGISYKEDKDCGGVMGRLENEHQWRFLLAGISNICGTSGQITTESLHHFNHVYNYLLIAESTDFVINQPWMADPRK</sequence>
<keyword evidence="3" id="KW-0472">Membrane</keyword>
<protein>
    <submittedName>
        <fullName evidence="4">Uncharacterized protein</fullName>
    </submittedName>
</protein>